<dbReference type="PANTHER" id="PTHR17920">
    <property type="entry name" value="TRANSMEMBRANE AND COILED-COIL DOMAIN-CONTAINING PROTEIN 4 TMCO4"/>
    <property type="match status" value="1"/>
</dbReference>
<dbReference type="GO" id="GO:0016020">
    <property type="term" value="C:membrane"/>
    <property type="evidence" value="ECO:0007669"/>
    <property type="project" value="UniProtKB-SubCell"/>
</dbReference>
<evidence type="ECO:0000256" key="3">
    <source>
        <dbReference type="ARBA" id="ARBA00022989"/>
    </source>
</evidence>
<evidence type="ECO:0000256" key="1">
    <source>
        <dbReference type="ARBA" id="ARBA00004141"/>
    </source>
</evidence>
<proteinExistence type="predicted"/>
<protein>
    <submittedName>
        <fullName evidence="5">TMCO4 family protein</fullName>
    </submittedName>
</protein>
<keyword evidence="4" id="KW-0472">Membrane</keyword>
<evidence type="ECO:0000313" key="5">
    <source>
        <dbReference type="EMBL" id="UXE63256.1"/>
    </source>
</evidence>
<comment type="subcellular location">
    <subcellularLocation>
        <location evidence="1">Membrane</location>
        <topology evidence="1">Multi-pass membrane protein</topology>
    </subcellularLocation>
</comment>
<name>A0A977L0E3_9CYAN</name>
<dbReference type="InterPro" id="IPR029058">
    <property type="entry name" value="AB_hydrolase_fold"/>
</dbReference>
<reference evidence="5" key="1">
    <citation type="submission" date="2021-04" db="EMBL/GenBank/DDBJ databases">
        <title>Genome sequence of Woronichinia naegeliana from Washington state freshwater lake bloom.</title>
        <authorList>
            <person name="Dreher T.W."/>
        </authorList>
    </citation>
    <scope>NUCLEOTIDE SEQUENCE</scope>
    <source>
        <strain evidence="5">WA131</strain>
    </source>
</reference>
<sequence>MENPVIRRIQSYQGSNEALVFFNGYQMKDHDKAQLWCHYLRKAGWQGAIYQFWWDSSSSFGRKYKMSPLGNIPIVNELVHSYPHWQLVLKRAKITGLHHFPQILSELPELSISFIGYSLGCRVIYYGLQSSKFSLIQSQVKNVILLAGAIRVIGWENSAEKISGKIFNCYNEQDSILNNEFRHWGFYEHKPCGIIPIRSKHKKIINLNITKLINSDSHNLEKYLKNLSKLHLF</sequence>
<keyword evidence="2" id="KW-0812">Transmembrane</keyword>
<keyword evidence="3" id="KW-1133">Transmembrane helix</keyword>
<evidence type="ECO:0000256" key="2">
    <source>
        <dbReference type="ARBA" id="ARBA00022692"/>
    </source>
</evidence>
<dbReference type="AlphaFoldDB" id="A0A977L0E3"/>
<accession>A0A977L0E3</accession>
<dbReference type="KEGG" id="wna:KA717_11715"/>
<dbReference type="Proteomes" id="UP001065613">
    <property type="component" value="Chromosome"/>
</dbReference>
<dbReference type="EMBL" id="CP073041">
    <property type="protein sequence ID" value="UXE63256.1"/>
    <property type="molecule type" value="Genomic_DNA"/>
</dbReference>
<gene>
    <name evidence="5" type="ORF">KA717_11715</name>
</gene>
<organism evidence="5">
    <name type="scientific">Woronichinia naegeliana WA131</name>
    <dbReference type="NCBI Taxonomy" id="2824559"/>
    <lineage>
        <taxon>Bacteria</taxon>
        <taxon>Bacillati</taxon>
        <taxon>Cyanobacteriota</taxon>
        <taxon>Cyanophyceae</taxon>
        <taxon>Synechococcales</taxon>
        <taxon>Coelosphaeriaceae</taxon>
        <taxon>Woronichinia</taxon>
    </lineage>
</organism>
<evidence type="ECO:0000256" key="4">
    <source>
        <dbReference type="ARBA" id="ARBA00023136"/>
    </source>
</evidence>
<dbReference type="SUPFAM" id="SSF53474">
    <property type="entry name" value="alpha/beta-Hydrolases"/>
    <property type="match status" value="1"/>
</dbReference>
<dbReference type="InterPro" id="IPR007941">
    <property type="entry name" value="DUF726"/>
</dbReference>
<dbReference type="Pfam" id="PF05277">
    <property type="entry name" value="DUF726"/>
    <property type="match status" value="1"/>
</dbReference>
<dbReference type="PANTHER" id="PTHR17920:SF3">
    <property type="entry name" value="TRANSMEMBRANE AND COILED-COIL DOMAIN-CONTAINING PROTEIN 4"/>
    <property type="match status" value="1"/>
</dbReference>